<dbReference type="EMBL" id="JABANM010017478">
    <property type="protein sequence ID" value="KAF4727710.1"/>
    <property type="molecule type" value="Genomic_DNA"/>
</dbReference>
<organism evidence="3 6">
    <name type="scientific">Perkinsus olseni</name>
    <name type="common">Perkinsus atlanticus</name>
    <dbReference type="NCBI Taxonomy" id="32597"/>
    <lineage>
        <taxon>Eukaryota</taxon>
        <taxon>Sar</taxon>
        <taxon>Alveolata</taxon>
        <taxon>Perkinsozoa</taxon>
        <taxon>Perkinsea</taxon>
        <taxon>Perkinsida</taxon>
        <taxon>Perkinsidae</taxon>
        <taxon>Perkinsus</taxon>
    </lineage>
</organism>
<sequence>MAQRSDAKILVTNVPFSCCCFSHATQYNLPARRLKGDLVPKEKVDELKEQAERAFQELRQQADEDVRHLQSEFRGQIAEKAVEIEALKEELKALREGNENLAASPDGQQAVLEEMVRLQEQLTEAERRLAELGKQVVALQNTVDAERQQAAEERSRFEESMRASEETNRRLNDELERDREILSQLEEAADHRSKLAVDRMQEDIQEKDRTIKALEAALASSRDDLKLLEARVENLMNLVKEERERAERKAAEKFSAEIRKVRRNSENTVAVLRSKIQKMEAAHAEAVESYEGQITALKAESSKMRARLNKVRTSTEAKEGQFNHLVDQLEIHKAKVVEAREEFLEERRRNEELNRRLAAVEQEASRRMATAELGSKALEQRLRQLGERRASLAGAEILAGEVEDLRLKVARLTTALTTTRDELERERRSSAEVVDSLQKRLSIFLRAKAESEPQASTVSLPSKWEPQPASAGMGVSTRGSLDMPVYDRLISPNIQ</sequence>
<dbReference type="AlphaFoldDB" id="A0A7J6P9B1"/>
<evidence type="ECO:0000313" key="6">
    <source>
        <dbReference type="Proteomes" id="UP000541610"/>
    </source>
</evidence>
<dbReference type="OMA" id="EATQHTH"/>
<dbReference type="EMBL" id="JABANP010000060">
    <property type="protein sequence ID" value="KAF4692457.1"/>
    <property type="molecule type" value="Genomic_DNA"/>
</dbReference>
<reference evidence="6 7" key="1">
    <citation type="submission" date="2020-04" db="EMBL/GenBank/DDBJ databases">
        <title>Perkinsus olseni comparative genomics.</title>
        <authorList>
            <person name="Bogema D.R."/>
        </authorList>
    </citation>
    <scope>NUCLEOTIDE SEQUENCE [LARGE SCALE GENOMIC DNA]</scope>
    <source>
        <strain evidence="3">00978-12</strain>
        <strain evidence="4">ATCC PRA-205</strain>
        <strain evidence="5 7">ATCC PRA-207</strain>
    </source>
</reference>
<feature type="region of interest" description="Disordered" evidence="2">
    <location>
        <begin position="147"/>
        <end position="171"/>
    </location>
</feature>
<evidence type="ECO:0000313" key="7">
    <source>
        <dbReference type="Proteomes" id="UP000553632"/>
    </source>
</evidence>
<dbReference type="Proteomes" id="UP000574390">
    <property type="component" value="Unassembled WGS sequence"/>
</dbReference>
<feature type="region of interest" description="Disordered" evidence="2">
    <location>
        <begin position="452"/>
        <end position="478"/>
    </location>
</feature>
<dbReference type="Proteomes" id="UP000553632">
    <property type="component" value="Unassembled WGS sequence"/>
</dbReference>
<feature type="coiled-coil region" evidence="1">
    <location>
        <begin position="402"/>
        <end position="440"/>
    </location>
</feature>
<evidence type="ECO:0000313" key="5">
    <source>
        <dbReference type="EMBL" id="KAF4739331.1"/>
    </source>
</evidence>
<evidence type="ECO:0000256" key="2">
    <source>
        <dbReference type="SAM" id="MobiDB-lite"/>
    </source>
</evidence>
<proteinExistence type="predicted"/>
<comment type="caution">
    <text evidence="3">The sequence shown here is derived from an EMBL/GenBank/DDBJ whole genome shotgun (WGS) entry which is preliminary data.</text>
</comment>
<protein>
    <submittedName>
        <fullName evidence="3">Uncharacterized protein</fullName>
    </submittedName>
</protein>
<dbReference type="OrthoDB" id="477936at2759"/>
<evidence type="ECO:0000313" key="3">
    <source>
        <dbReference type="EMBL" id="KAF4692457.1"/>
    </source>
</evidence>
<name>A0A7J6P9B1_PEROL</name>
<keyword evidence="7" id="KW-1185">Reference proteome</keyword>
<dbReference type="Proteomes" id="UP000541610">
    <property type="component" value="Unassembled WGS sequence"/>
</dbReference>
<evidence type="ECO:0000256" key="1">
    <source>
        <dbReference type="SAM" id="Coils"/>
    </source>
</evidence>
<gene>
    <name evidence="3" type="ORF">FOZ60_013412</name>
    <name evidence="4" type="ORF">FOZ62_017405</name>
    <name evidence="5" type="ORF">FOZ63_017104</name>
</gene>
<accession>A0A7J6P9B1</accession>
<dbReference type="EMBL" id="JABANO010013993">
    <property type="protein sequence ID" value="KAF4739331.1"/>
    <property type="molecule type" value="Genomic_DNA"/>
</dbReference>
<evidence type="ECO:0000313" key="4">
    <source>
        <dbReference type="EMBL" id="KAF4727710.1"/>
    </source>
</evidence>
<keyword evidence="1" id="KW-0175">Coiled coil</keyword>